<dbReference type="InterPro" id="IPR037069">
    <property type="entry name" value="AcylCoA_DH/ox_N_sf"/>
</dbReference>
<dbReference type="EC" id="1.3.8.1" evidence="9"/>
<evidence type="ECO:0000259" key="7">
    <source>
        <dbReference type="Pfam" id="PF02770"/>
    </source>
</evidence>
<dbReference type="PANTHER" id="PTHR43292">
    <property type="entry name" value="ACYL-COA DEHYDROGENASE"/>
    <property type="match status" value="1"/>
</dbReference>
<evidence type="ECO:0000256" key="5">
    <source>
        <dbReference type="ARBA" id="ARBA00023002"/>
    </source>
</evidence>
<dbReference type="InterPro" id="IPR009075">
    <property type="entry name" value="AcylCo_DH/oxidase_C"/>
</dbReference>
<evidence type="ECO:0000256" key="2">
    <source>
        <dbReference type="ARBA" id="ARBA00009347"/>
    </source>
</evidence>
<name>A0A160VD44_9ZZZZ</name>
<keyword evidence="3" id="KW-0285">Flavoprotein</keyword>
<feature type="domain" description="Acyl-CoA oxidase/dehydrogenase middle" evidence="7">
    <location>
        <begin position="125"/>
        <end position="218"/>
    </location>
</feature>
<dbReference type="Gene3D" id="2.40.110.10">
    <property type="entry name" value="Butyryl-CoA Dehydrogenase, subunit A, domain 2"/>
    <property type="match status" value="1"/>
</dbReference>
<dbReference type="GO" id="GO:0050660">
    <property type="term" value="F:flavin adenine dinucleotide binding"/>
    <property type="evidence" value="ECO:0007669"/>
    <property type="project" value="InterPro"/>
</dbReference>
<dbReference type="Pfam" id="PF02770">
    <property type="entry name" value="Acyl-CoA_dh_M"/>
    <property type="match status" value="1"/>
</dbReference>
<dbReference type="InterPro" id="IPR009100">
    <property type="entry name" value="AcylCoA_DH/oxidase_NM_dom_sf"/>
</dbReference>
<dbReference type="Gene3D" id="1.20.140.10">
    <property type="entry name" value="Butyryl-CoA Dehydrogenase, subunit A, domain 3"/>
    <property type="match status" value="1"/>
</dbReference>
<dbReference type="GO" id="GO:0016937">
    <property type="term" value="F:short-chain fatty acyl-CoA dehydrogenase activity"/>
    <property type="evidence" value="ECO:0007669"/>
    <property type="project" value="UniProtKB-EC"/>
</dbReference>
<dbReference type="AlphaFoldDB" id="A0A160VD44"/>
<dbReference type="GO" id="GO:0005886">
    <property type="term" value="C:plasma membrane"/>
    <property type="evidence" value="ECO:0007669"/>
    <property type="project" value="TreeGrafter"/>
</dbReference>
<dbReference type="InterPro" id="IPR006091">
    <property type="entry name" value="Acyl-CoA_Oxase/DH_mid-dom"/>
</dbReference>
<keyword evidence="4" id="KW-0274">FAD</keyword>
<dbReference type="Pfam" id="PF02771">
    <property type="entry name" value="Acyl-CoA_dh_N"/>
    <property type="match status" value="1"/>
</dbReference>
<sequence>MDFNFTPQQSHFREELREFLRDEVPVEKQEVFGLLTEEQYQFGREINLKLAERNWLTIGWPEEHGGGGKGPIEQGILAEDLGYWRVPKSQSIGLGIVGPAIMVFGTQDQKDRYLGPISRAEVEYCQGFSEPNVGSDLASLELRAERDGDEYVLNGSKMFTSYAFHADYMYLLARTDHDAQKHRGISMFIADLKTPGISLTPLPYINGEMAAQTHFDNVRLPRSCLIGEENRGWYHAMTTLDFERSGLWRYANVRRVFDDFVEFCQASAPDGGQPLAEHPLVRHQMAQRRLGMETWKLLCWNVAWMQSSGAVPNSEASVAFLYGSEERLRFAEMAMELLGPYATLRHGSPLAPLLGNIEGIHREAMHLHGAGTTEIHRNIIAQRGLGMPR</sequence>
<feature type="domain" description="Acyl-CoA dehydrogenase/oxidase N-terminal" evidence="8">
    <location>
        <begin position="6"/>
        <end position="120"/>
    </location>
</feature>
<comment type="cofactor">
    <cofactor evidence="1">
        <name>FAD</name>
        <dbReference type="ChEBI" id="CHEBI:57692"/>
    </cofactor>
</comment>
<evidence type="ECO:0000313" key="9">
    <source>
        <dbReference type="EMBL" id="CUV03545.1"/>
    </source>
</evidence>
<evidence type="ECO:0000259" key="6">
    <source>
        <dbReference type="Pfam" id="PF00441"/>
    </source>
</evidence>
<dbReference type="InterPro" id="IPR046373">
    <property type="entry name" value="Acyl-CoA_Oxase/DH_mid-dom_sf"/>
</dbReference>
<gene>
    <name evidence="9" type="ORF">MGWOODY_Clf478</name>
</gene>
<dbReference type="EMBL" id="FAXA01000433">
    <property type="protein sequence ID" value="CUV03545.1"/>
    <property type="molecule type" value="Genomic_DNA"/>
</dbReference>
<organism evidence="9">
    <name type="scientific">hydrothermal vent metagenome</name>
    <dbReference type="NCBI Taxonomy" id="652676"/>
    <lineage>
        <taxon>unclassified sequences</taxon>
        <taxon>metagenomes</taxon>
        <taxon>ecological metagenomes</taxon>
    </lineage>
</organism>
<evidence type="ECO:0000259" key="8">
    <source>
        <dbReference type="Pfam" id="PF02771"/>
    </source>
</evidence>
<dbReference type="InterPro" id="IPR013786">
    <property type="entry name" value="AcylCoA_DH/ox_N"/>
</dbReference>
<keyword evidence="5 9" id="KW-0560">Oxidoreductase</keyword>
<evidence type="ECO:0000256" key="3">
    <source>
        <dbReference type="ARBA" id="ARBA00022630"/>
    </source>
</evidence>
<dbReference type="InterPro" id="IPR036250">
    <property type="entry name" value="AcylCo_DH-like_C"/>
</dbReference>
<evidence type="ECO:0000256" key="1">
    <source>
        <dbReference type="ARBA" id="ARBA00001974"/>
    </source>
</evidence>
<dbReference type="PANTHER" id="PTHR43292:SF3">
    <property type="entry name" value="ACYL-COA DEHYDROGENASE FADE29"/>
    <property type="match status" value="1"/>
</dbReference>
<dbReference type="FunFam" id="2.40.110.10:FF:000002">
    <property type="entry name" value="Acyl-CoA dehydrogenase fadE12"/>
    <property type="match status" value="1"/>
</dbReference>
<dbReference type="SUPFAM" id="SSF47203">
    <property type="entry name" value="Acyl-CoA dehydrogenase C-terminal domain-like"/>
    <property type="match status" value="1"/>
</dbReference>
<dbReference type="SUPFAM" id="SSF56645">
    <property type="entry name" value="Acyl-CoA dehydrogenase NM domain-like"/>
    <property type="match status" value="1"/>
</dbReference>
<dbReference type="Pfam" id="PF00441">
    <property type="entry name" value="Acyl-CoA_dh_1"/>
    <property type="match status" value="1"/>
</dbReference>
<accession>A0A160VD44</accession>
<feature type="domain" description="Acyl-CoA dehydrogenase/oxidase C-terminal" evidence="6">
    <location>
        <begin position="230"/>
        <end position="384"/>
    </location>
</feature>
<reference evidence="9" key="1">
    <citation type="submission" date="2015-10" db="EMBL/GenBank/DDBJ databases">
        <authorList>
            <person name="Gilbert D.G."/>
        </authorList>
    </citation>
    <scope>NUCLEOTIDE SEQUENCE</scope>
</reference>
<dbReference type="InterPro" id="IPR052161">
    <property type="entry name" value="Mycobact_Acyl-CoA_DH"/>
</dbReference>
<proteinExistence type="inferred from homology"/>
<protein>
    <submittedName>
        <fullName evidence="9">Butyryl-CoA dehydrogenase</fullName>
        <ecNumber evidence="9">1.3.8.1</ecNumber>
    </submittedName>
</protein>
<comment type="similarity">
    <text evidence="2">Belongs to the acyl-CoA dehydrogenase family.</text>
</comment>
<dbReference type="Gene3D" id="1.10.540.10">
    <property type="entry name" value="Acyl-CoA dehydrogenase/oxidase, N-terminal domain"/>
    <property type="match status" value="1"/>
</dbReference>
<evidence type="ECO:0000256" key="4">
    <source>
        <dbReference type="ARBA" id="ARBA00022827"/>
    </source>
</evidence>